<evidence type="ECO:0000313" key="1">
    <source>
        <dbReference type="EMBL" id="KAK1378435.1"/>
    </source>
</evidence>
<comment type="caution">
    <text evidence="1">The sequence shown here is derived from an EMBL/GenBank/DDBJ whole genome shotgun (WGS) entry which is preliminary data.</text>
</comment>
<reference evidence="1" key="1">
    <citation type="submission" date="2023-02" db="EMBL/GenBank/DDBJ databases">
        <title>Genome of toxic invasive species Heracleum sosnowskyi carries increased number of genes despite the absence of recent whole-genome duplications.</title>
        <authorList>
            <person name="Schelkunov M."/>
            <person name="Shtratnikova V."/>
            <person name="Makarenko M."/>
            <person name="Klepikova A."/>
            <person name="Omelchenko D."/>
            <person name="Novikova G."/>
            <person name="Obukhova E."/>
            <person name="Bogdanov V."/>
            <person name="Penin A."/>
            <person name="Logacheva M."/>
        </authorList>
    </citation>
    <scope>NUCLEOTIDE SEQUENCE</scope>
    <source>
        <strain evidence="1">Hsosn_3</strain>
        <tissue evidence="1">Leaf</tissue>
    </source>
</reference>
<protein>
    <submittedName>
        <fullName evidence="1">Uncharacterized protein</fullName>
    </submittedName>
</protein>
<proteinExistence type="predicted"/>
<sequence length="135" mass="15446">MVISMDCSWIWKRVLKLRSMSRQFIIFKLGNGHGISLSFDPWRRDNCLVNHKSDSIISQAGSTPNATVNALIYGGSCQLPTPNPRLHHLHHNFSNWLNMFDFSEFFLTILDSITCAFGSICVKKAWRFIELGNDL</sequence>
<keyword evidence="2" id="KW-1185">Reference proteome</keyword>
<reference evidence="1" key="2">
    <citation type="submission" date="2023-05" db="EMBL/GenBank/DDBJ databases">
        <authorList>
            <person name="Schelkunov M.I."/>
        </authorList>
    </citation>
    <scope>NUCLEOTIDE SEQUENCE</scope>
    <source>
        <strain evidence="1">Hsosn_3</strain>
        <tissue evidence="1">Leaf</tissue>
    </source>
</reference>
<dbReference type="EMBL" id="JAUIZM010000006">
    <property type="protein sequence ID" value="KAK1378435.1"/>
    <property type="molecule type" value="Genomic_DNA"/>
</dbReference>
<name>A0AAD8MJK3_9APIA</name>
<accession>A0AAD8MJK3</accession>
<dbReference type="AlphaFoldDB" id="A0AAD8MJK3"/>
<gene>
    <name evidence="1" type="ORF">POM88_025179</name>
</gene>
<dbReference type="Proteomes" id="UP001237642">
    <property type="component" value="Unassembled WGS sequence"/>
</dbReference>
<evidence type="ECO:0000313" key="2">
    <source>
        <dbReference type="Proteomes" id="UP001237642"/>
    </source>
</evidence>
<organism evidence="1 2">
    <name type="scientific">Heracleum sosnowskyi</name>
    <dbReference type="NCBI Taxonomy" id="360622"/>
    <lineage>
        <taxon>Eukaryota</taxon>
        <taxon>Viridiplantae</taxon>
        <taxon>Streptophyta</taxon>
        <taxon>Embryophyta</taxon>
        <taxon>Tracheophyta</taxon>
        <taxon>Spermatophyta</taxon>
        <taxon>Magnoliopsida</taxon>
        <taxon>eudicotyledons</taxon>
        <taxon>Gunneridae</taxon>
        <taxon>Pentapetalae</taxon>
        <taxon>asterids</taxon>
        <taxon>campanulids</taxon>
        <taxon>Apiales</taxon>
        <taxon>Apiaceae</taxon>
        <taxon>Apioideae</taxon>
        <taxon>apioid superclade</taxon>
        <taxon>Tordylieae</taxon>
        <taxon>Tordyliinae</taxon>
        <taxon>Heracleum</taxon>
    </lineage>
</organism>